<accession>A0A223SA46</accession>
<dbReference type="PANTHER" id="PTHR30146:SF109">
    <property type="entry name" value="HTH-TYPE TRANSCRIPTIONAL REGULATOR GALS"/>
    <property type="match status" value="1"/>
</dbReference>
<evidence type="ECO:0000313" key="5">
    <source>
        <dbReference type="EMBL" id="ASU84926.1"/>
    </source>
</evidence>
<keyword evidence="6" id="KW-1185">Reference proteome</keyword>
<dbReference type="Pfam" id="PF13377">
    <property type="entry name" value="Peripla_BP_3"/>
    <property type="match status" value="1"/>
</dbReference>
<dbReference type="Proteomes" id="UP000215005">
    <property type="component" value="Chromosome"/>
</dbReference>
<name>A0A223SA46_9ACTN</name>
<dbReference type="KEGG" id="ngv:CDO52_20920"/>
<evidence type="ECO:0000313" key="6">
    <source>
        <dbReference type="Proteomes" id="UP000215005"/>
    </source>
</evidence>
<dbReference type="Gene3D" id="3.40.50.2300">
    <property type="match status" value="2"/>
</dbReference>
<dbReference type="GO" id="GO:0003700">
    <property type="term" value="F:DNA-binding transcription factor activity"/>
    <property type="evidence" value="ECO:0007669"/>
    <property type="project" value="TreeGrafter"/>
</dbReference>
<dbReference type="PROSITE" id="PS50932">
    <property type="entry name" value="HTH_LACI_2"/>
    <property type="match status" value="1"/>
</dbReference>
<reference evidence="5 6" key="1">
    <citation type="submission" date="2017-08" db="EMBL/GenBank/DDBJ databases">
        <title>The complete genome sequence of Nocardiopsis gilva YIM 90087.</title>
        <authorList>
            <person name="Yin M."/>
            <person name="Tang S."/>
        </authorList>
    </citation>
    <scope>NUCLEOTIDE SEQUENCE [LARGE SCALE GENOMIC DNA]</scope>
    <source>
        <strain evidence="5 6">YIM 90087</strain>
    </source>
</reference>
<dbReference type="InterPro" id="IPR028082">
    <property type="entry name" value="Peripla_BP_I"/>
</dbReference>
<keyword evidence="3" id="KW-0804">Transcription</keyword>
<keyword evidence="1" id="KW-0805">Transcription regulation</keyword>
<dbReference type="SMART" id="SM00354">
    <property type="entry name" value="HTH_LACI"/>
    <property type="match status" value="1"/>
</dbReference>
<dbReference type="CDD" id="cd06267">
    <property type="entry name" value="PBP1_LacI_sugar_binding-like"/>
    <property type="match status" value="1"/>
</dbReference>
<gene>
    <name evidence="5" type="ORF">CDO52_20920</name>
</gene>
<dbReference type="InterPro" id="IPR046335">
    <property type="entry name" value="LacI/GalR-like_sensor"/>
</dbReference>
<dbReference type="CDD" id="cd01392">
    <property type="entry name" value="HTH_LacI"/>
    <property type="match status" value="1"/>
</dbReference>
<dbReference type="SUPFAM" id="SSF47413">
    <property type="entry name" value="lambda repressor-like DNA-binding domains"/>
    <property type="match status" value="1"/>
</dbReference>
<dbReference type="Pfam" id="PF00356">
    <property type="entry name" value="LacI"/>
    <property type="match status" value="1"/>
</dbReference>
<evidence type="ECO:0000256" key="2">
    <source>
        <dbReference type="ARBA" id="ARBA00023125"/>
    </source>
</evidence>
<dbReference type="PANTHER" id="PTHR30146">
    <property type="entry name" value="LACI-RELATED TRANSCRIPTIONAL REPRESSOR"/>
    <property type="match status" value="1"/>
</dbReference>
<dbReference type="Gene3D" id="1.10.260.40">
    <property type="entry name" value="lambda repressor-like DNA-binding domains"/>
    <property type="match status" value="1"/>
</dbReference>
<evidence type="ECO:0000256" key="1">
    <source>
        <dbReference type="ARBA" id="ARBA00023015"/>
    </source>
</evidence>
<dbReference type="SUPFAM" id="SSF53822">
    <property type="entry name" value="Periplasmic binding protein-like I"/>
    <property type="match status" value="1"/>
</dbReference>
<dbReference type="RefSeq" id="WP_094932629.1">
    <property type="nucleotide sequence ID" value="NZ_CP022753.1"/>
</dbReference>
<protein>
    <submittedName>
        <fullName evidence="5">LacI family transcriptional regulator</fullName>
    </submittedName>
</protein>
<evidence type="ECO:0000256" key="3">
    <source>
        <dbReference type="ARBA" id="ARBA00023163"/>
    </source>
</evidence>
<organism evidence="5 6">
    <name type="scientific">Nocardiopsis gilva YIM 90087</name>
    <dbReference type="NCBI Taxonomy" id="1235441"/>
    <lineage>
        <taxon>Bacteria</taxon>
        <taxon>Bacillati</taxon>
        <taxon>Actinomycetota</taxon>
        <taxon>Actinomycetes</taxon>
        <taxon>Streptosporangiales</taxon>
        <taxon>Nocardiopsidaceae</taxon>
        <taxon>Nocardiopsis</taxon>
    </lineage>
</organism>
<feature type="domain" description="HTH lacI-type" evidence="4">
    <location>
        <begin position="7"/>
        <end position="61"/>
    </location>
</feature>
<sequence>MRGRRRPTLEMVAERAGVGRGTVSRVINGSASVSELTRRAVLQAVADLGYVPNQAARTLVTRRTDTVALVASEPHERVFAEPFFAQVVKGISGVLNERGLQLLLSMVASGAEQERASQYLTRDHVDGVLLVSEHRDDPLSARLAESGVPCVHGGRPLGRARERLSYVDIDNVGGGYMATRHLLASGRHAVATITGPQDMVAGVERLRGYERALRETGHQPVPERIATGDFSYDGGARAMRELLRTAPDLDGVFVASDLMAMAALRVLRDAGRTVPGDVAVVGYDDIPFALHADPPLTTVHQPAEQMGQEMARLLVDRISQTTGRHSANGSPEEVAEEAAVVLDTHLVVRDTA</sequence>
<keyword evidence="2" id="KW-0238">DNA-binding</keyword>
<dbReference type="GO" id="GO:0000976">
    <property type="term" value="F:transcription cis-regulatory region binding"/>
    <property type="evidence" value="ECO:0007669"/>
    <property type="project" value="TreeGrafter"/>
</dbReference>
<dbReference type="InterPro" id="IPR010982">
    <property type="entry name" value="Lambda_DNA-bd_dom_sf"/>
</dbReference>
<dbReference type="AlphaFoldDB" id="A0A223SA46"/>
<proteinExistence type="predicted"/>
<dbReference type="EMBL" id="CP022753">
    <property type="protein sequence ID" value="ASU84926.1"/>
    <property type="molecule type" value="Genomic_DNA"/>
</dbReference>
<dbReference type="OrthoDB" id="3208777at2"/>
<dbReference type="InterPro" id="IPR000843">
    <property type="entry name" value="HTH_LacI"/>
</dbReference>
<evidence type="ECO:0000259" key="4">
    <source>
        <dbReference type="PROSITE" id="PS50932"/>
    </source>
</evidence>